<dbReference type="Pfam" id="PF02782">
    <property type="entry name" value="FGGY_C"/>
    <property type="match status" value="1"/>
</dbReference>
<comment type="similarity">
    <text evidence="1">Belongs to the FGGY kinase family.</text>
</comment>
<feature type="domain" description="Carbohydrate kinase FGGY N-terminal" evidence="4">
    <location>
        <begin position="3"/>
        <end position="257"/>
    </location>
</feature>
<dbReference type="PANTHER" id="PTHR43095:SF5">
    <property type="entry name" value="XYLULOSE KINASE"/>
    <property type="match status" value="1"/>
</dbReference>
<keyword evidence="2" id="KW-0808">Transferase</keyword>
<dbReference type="InterPro" id="IPR018485">
    <property type="entry name" value="FGGY_C"/>
</dbReference>
<proteinExistence type="inferred from homology"/>
<evidence type="ECO:0000256" key="1">
    <source>
        <dbReference type="ARBA" id="ARBA00009156"/>
    </source>
</evidence>
<feature type="domain" description="Carbohydrate kinase FGGY C-terminal" evidence="5">
    <location>
        <begin position="272"/>
        <end position="476"/>
    </location>
</feature>
<dbReference type="PANTHER" id="PTHR43095">
    <property type="entry name" value="SUGAR KINASE"/>
    <property type="match status" value="1"/>
</dbReference>
<dbReference type="GO" id="GO:0016301">
    <property type="term" value="F:kinase activity"/>
    <property type="evidence" value="ECO:0007669"/>
    <property type="project" value="UniProtKB-KW"/>
</dbReference>
<dbReference type="InterPro" id="IPR043129">
    <property type="entry name" value="ATPase_NBD"/>
</dbReference>
<dbReference type="EMBL" id="DVHE01000003">
    <property type="protein sequence ID" value="HIR49752.1"/>
    <property type="molecule type" value="Genomic_DNA"/>
</dbReference>
<dbReference type="Gene3D" id="3.30.420.40">
    <property type="match status" value="2"/>
</dbReference>
<reference evidence="6" key="1">
    <citation type="submission" date="2020-10" db="EMBL/GenBank/DDBJ databases">
        <authorList>
            <person name="Gilroy R."/>
        </authorList>
    </citation>
    <scope>NUCLEOTIDE SEQUENCE</scope>
    <source>
        <strain evidence="6">ChiBcec15-4380</strain>
    </source>
</reference>
<organism evidence="6 7">
    <name type="scientific">Candidatus Avoscillospira avicola</name>
    <dbReference type="NCBI Taxonomy" id="2840706"/>
    <lineage>
        <taxon>Bacteria</taxon>
        <taxon>Bacillati</taxon>
        <taxon>Bacillota</taxon>
        <taxon>Clostridia</taxon>
        <taxon>Eubacteriales</taxon>
        <taxon>Oscillospiraceae</taxon>
        <taxon>Oscillospiraceae incertae sedis</taxon>
        <taxon>Candidatus Avoscillospira</taxon>
    </lineage>
</organism>
<evidence type="ECO:0000259" key="5">
    <source>
        <dbReference type="Pfam" id="PF02782"/>
    </source>
</evidence>
<evidence type="ECO:0000256" key="2">
    <source>
        <dbReference type="ARBA" id="ARBA00022679"/>
    </source>
</evidence>
<comment type="caution">
    <text evidence="6">The sequence shown here is derived from an EMBL/GenBank/DDBJ whole genome shotgun (WGS) entry which is preliminary data.</text>
</comment>
<evidence type="ECO:0000313" key="7">
    <source>
        <dbReference type="Proteomes" id="UP000824239"/>
    </source>
</evidence>
<dbReference type="AlphaFoldDB" id="A0A9D1DG33"/>
<name>A0A9D1DG33_9FIRM</name>
<dbReference type="PIRSF" id="PIRSF000538">
    <property type="entry name" value="GlpK"/>
    <property type="match status" value="1"/>
</dbReference>
<accession>A0A9D1DG33</accession>
<dbReference type="InterPro" id="IPR050406">
    <property type="entry name" value="FGGY_Carb_Kinase"/>
</dbReference>
<reference evidence="6" key="2">
    <citation type="journal article" date="2021" name="PeerJ">
        <title>Extensive microbial diversity within the chicken gut microbiome revealed by metagenomics and culture.</title>
        <authorList>
            <person name="Gilroy R."/>
            <person name="Ravi A."/>
            <person name="Getino M."/>
            <person name="Pursley I."/>
            <person name="Horton D.L."/>
            <person name="Alikhan N.F."/>
            <person name="Baker D."/>
            <person name="Gharbi K."/>
            <person name="Hall N."/>
            <person name="Watson M."/>
            <person name="Adriaenssens E.M."/>
            <person name="Foster-Nyarko E."/>
            <person name="Jarju S."/>
            <person name="Secka A."/>
            <person name="Antonio M."/>
            <person name="Oren A."/>
            <person name="Chaudhuri R.R."/>
            <person name="La Ragione R."/>
            <person name="Hildebrand F."/>
            <person name="Pallen M.J."/>
        </authorList>
    </citation>
    <scope>NUCLEOTIDE SEQUENCE</scope>
    <source>
        <strain evidence="6">ChiBcec15-4380</strain>
    </source>
</reference>
<dbReference type="Pfam" id="PF00370">
    <property type="entry name" value="FGGY_N"/>
    <property type="match status" value="1"/>
</dbReference>
<sequence>MTYVIAYDVGTTGVKTCLFSVDKTISLLKSAQQGYGLTILPDGGAEQDAEAWWAAMAATTRQVLKDGPVTPEQVAGISFCSQMQGLVLVDQDGVPVRNPMSYMDQRAKAELKAGIAHGLQIAGANVGKLITSLRLTGAVSSSVKDPLWKYKWVEAHEPENFRRVWKWLDVKEYLILRCTGEAVMTRDSAYATFLYDTRPGHQGWSETLTRMFGVNPAHLPRICEATDAAGGLTARAAADLGLCPGTPVFGGGGDATLIGVGAGATRVGDTHIYCGTSGWVITVTDRQMVDVTAMIAAIVGAQPGRFNYFAEMETAGKCLEWVKDHLALDEIGIYLSKQDVAESQEAVYTSLYDYMTETVRDVPPGSGGVIFTPWLHGNRCPFEDPNAAGMFFNIRLETGKTELINAVLEGTCYHLRWMLECQEKKLRTSDPVRFVGGGALSDVTCQRLADITGRRVEVVESPQNVGAVGAAAVIAVGLGLIPSLDAVGEFIPVSTRYQPDPAKFRAYAPYYAAFKRLYRDNRKSFRLINGLGAKEEALCQKKS</sequence>
<evidence type="ECO:0000256" key="3">
    <source>
        <dbReference type="ARBA" id="ARBA00022777"/>
    </source>
</evidence>
<dbReference type="Proteomes" id="UP000824239">
    <property type="component" value="Unassembled WGS sequence"/>
</dbReference>
<keyword evidence="3 6" id="KW-0418">Kinase</keyword>
<dbReference type="InterPro" id="IPR018484">
    <property type="entry name" value="FGGY_N"/>
</dbReference>
<protein>
    <submittedName>
        <fullName evidence="6">FGGY-family carbohydrate kinase</fullName>
    </submittedName>
</protein>
<dbReference type="SUPFAM" id="SSF53067">
    <property type="entry name" value="Actin-like ATPase domain"/>
    <property type="match status" value="2"/>
</dbReference>
<gene>
    <name evidence="6" type="ORF">IAA53_00460</name>
</gene>
<evidence type="ECO:0000313" key="6">
    <source>
        <dbReference type="EMBL" id="HIR49752.1"/>
    </source>
</evidence>
<evidence type="ECO:0000259" key="4">
    <source>
        <dbReference type="Pfam" id="PF00370"/>
    </source>
</evidence>
<dbReference type="InterPro" id="IPR000577">
    <property type="entry name" value="Carb_kinase_FGGY"/>
</dbReference>
<dbReference type="CDD" id="cd07805">
    <property type="entry name" value="ASKHA_NBD_FGGY_CvXK-like"/>
    <property type="match status" value="1"/>
</dbReference>
<dbReference type="GO" id="GO:0005975">
    <property type="term" value="P:carbohydrate metabolic process"/>
    <property type="evidence" value="ECO:0007669"/>
    <property type="project" value="InterPro"/>
</dbReference>